<dbReference type="InterPro" id="IPR004000">
    <property type="entry name" value="Actin"/>
</dbReference>
<dbReference type="PANTHER" id="PTHR43791:SF38">
    <property type="entry name" value="MAJOR FACILITATOR SUPERFAMILY (MFS) PROFILE DOMAIN-CONTAINING PROTEIN"/>
    <property type="match status" value="1"/>
</dbReference>
<protein>
    <submittedName>
        <fullName evidence="8">Uncharacterized protein</fullName>
    </submittedName>
</protein>
<keyword evidence="2" id="KW-0813">Transport</keyword>
<dbReference type="OrthoDB" id="2985014at2759"/>
<reference evidence="8" key="1">
    <citation type="submission" date="2021-10" db="EMBL/GenBank/DDBJ databases">
        <authorList>
            <person name="Piombo E."/>
        </authorList>
    </citation>
    <scope>NUCLEOTIDE SEQUENCE</scope>
</reference>
<evidence type="ECO:0000256" key="4">
    <source>
        <dbReference type="ARBA" id="ARBA00022989"/>
    </source>
</evidence>
<evidence type="ECO:0000256" key="2">
    <source>
        <dbReference type="ARBA" id="ARBA00022448"/>
    </source>
</evidence>
<feature type="transmembrane region" description="Helical" evidence="7">
    <location>
        <begin position="396"/>
        <end position="416"/>
    </location>
</feature>
<dbReference type="EMBL" id="CABFNQ020000715">
    <property type="protein sequence ID" value="CAH0025801.1"/>
    <property type="molecule type" value="Genomic_DNA"/>
</dbReference>
<dbReference type="Gene3D" id="1.20.1250.20">
    <property type="entry name" value="MFS general substrate transporter like domains"/>
    <property type="match status" value="1"/>
</dbReference>
<sequence length="573" mass="62607">MNREKTTQIVFESLGAPAFYLAKQSVLALYASGRASGIVFSCGYGQSFAVPVYEGFALQHAVSRLDIGGCDLTDFFNRLIGERAYAISTNAEIADGSKCKTEVCYVAENYGRELFRLSAPGMSVETPFELPDEKTVHVDKERFMVPEALFNLSMISFEAGGAHYTLQRSISKCDAEIRRLLHQNIVPAGGSTKYPGFLERLRYEMVSINPPSASINVISSPDPSKSAWVGGSVVASLSTFKDMCISAQEYEETGKRFSIFFTASVFSGALSGLLAGAITGNMEGVQGIRGWRWLYLIEGCCTIAFAICLKFSLLDFPESSKRLCLGERQLAVVRMLHDRQTTVARHSLKLTHWQAIKAALAARTYIFIILFVMDLGSCTISYFIPTIVKSMGYTSVMAQYMTIPIWMVGAVFLVILSYTADATGDRRWHITGCLDLSFICTIVCVTVGNAKVQYAMLCFYIAGLYTALPLILNWTSEVISLPAEKRAVVVALVNSIGNLSAVYGSRLWPVGDGPNFIKGLATTGAFTGFGALLAASIPILLKFLPTEGRTKAERRILEQEEVVLGETDAAART</sequence>
<dbReference type="Pfam" id="PF00022">
    <property type="entry name" value="Actin"/>
    <property type="match status" value="1"/>
</dbReference>
<evidence type="ECO:0000256" key="7">
    <source>
        <dbReference type="SAM" id="Phobius"/>
    </source>
</evidence>
<feature type="transmembrane region" description="Helical" evidence="7">
    <location>
        <begin position="293"/>
        <end position="313"/>
    </location>
</feature>
<gene>
    <name evidence="8" type="ORF">CRHIZ90672A_00008503</name>
</gene>
<dbReference type="PRINTS" id="PR00190">
    <property type="entry name" value="ACTIN"/>
</dbReference>
<dbReference type="Gene3D" id="3.30.420.40">
    <property type="match status" value="2"/>
</dbReference>
<dbReference type="PANTHER" id="PTHR43791">
    <property type="entry name" value="PERMEASE-RELATED"/>
    <property type="match status" value="1"/>
</dbReference>
<comment type="subcellular location">
    <subcellularLocation>
        <location evidence="1">Membrane</location>
        <topology evidence="1">Multi-pass membrane protein</topology>
    </subcellularLocation>
</comment>
<accession>A0A9N9VLT6</accession>
<evidence type="ECO:0000313" key="8">
    <source>
        <dbReference type="EMBL" id="CAH0025801.1"/>
    </source>
</evidence>
<dbReference type="InterPro" id="IPR043129">
    <property type="entry name" value="ATPase_NBD"/>
</dbReference>
<feature type="transmembrane region" description="Helical" evidence="7">
    <location>
        <begin position="487"/>
        <end position="505"/>
    </location>
</feature>
<dbReference type="GO" id="GO:0022857">
    <property type="term" value="F:transmembrane transporter activity"/>
    <property type="evidence" value="ECO:0007669"/>
    <property type="project" value="InterPro"/>
</dbReference>
<evidence type="ECO:0000256" key="1">
    <source>
        <dbReference type="ARBA" id="ARBA00004141"/>
    </source>
</evidence>
<comment type="caution">
    <text evidence="8">The sequence shown here is derived from an EMBL/GenBank/DDBJ whole genome shotgun (WGS) entry which is preliminary data.</text>
</comment>
<dbReference type="Proteomes" id="UP000696573">
    <property type="component" value="Unassembled WGS sequence"/>
</dbReference>
<feature type="transmembrane region" description="Helical" evidence="7">
    <location>
        <begin position="365"/>
        <end position="384"/>
    </location>
</feature>
<evidence type="ECO:0000256" key="3">
    <source>
        <dbReference type="ARBA" id="ARBA00022692"/>
    </source>
</evidence>
<evidence type="ECO:0000256" key="6">
    <source>
        <dbReference type="RuleBase" id="RU000487"/>
    </source>
</evidence>
<feature type="transmembrane region" description="Helical" evidence="7">
    <location>
        <begin position="525"/>
        <end position="544"/>
    </location>
</feature>
<feature type="transmembrane region" description="Helical" evidence="7">
    <location>
        <begin position="454"/>
        <end position="475"/>
    </location>
</feature>
<dbReference type="SUPFAM" id="SSF103473">
    <property type="entry name" value="MFS general substrate transporter"/>
    <property type="match status" value="1"/>
</dbReference>
<dbReference type="GO" id="GO:0016020">
    <property type="term" value="C:membrane"/>
    <property type="evidence" value="ECO:0007669"/>
    <property type="project" value="UniProtKB-SubCell"/>
</dbReference>
<keyword evidence="3 7" id="KW-0812">Transmembrane</keyword>
<proteinExistence type="inferred from homology"/>
<keyword evidence="4 7" id="KW-1133">Transmembrane helix</keyword>
<dbReference type="InterPro" id="IPR036259">
    <property type="entry name" value="MFS_trans_sf"/>
</dbReference>
<evidence type="ECO:0000313" key="9">
    <source>
        <dbReference type="Proteomes" id="UP000696573"/>
    </source>
</evidence>
<dbReference type="Gene3D" id="3.90.640.10">
    <property type="entry name" value="Actin, Chain A, domain 4"/>
    <property type="match status" value="1"/>
</dbReference>
<feature type="transmembrane region" description="Helical" evidence="7">
    <location>
        <begin position="257"/>
        <end position="278"/>
    </location>
</feature>
<name>A0A9N9VLT6_9HYPO</name>
<feature type="transmembrane region" description="Helical" evidence="7">
    <location>
        <begin position="428"/>
        <end position="448"/>
    </location>
</feature>
<dbReference type="AlphaFoldDB" id="A0A9N9VLT6"/>
<dbReference type="SUPFAM" id="SSF53067">
    <property type="entry name" value="Actin-like ATPase domain"/>
    <property type="match status" value="2"/>
</dbReference>
<keyword evidence="9" id="KW-1185">Reference proteome</keyword>
<dbReference type="SMART" id="SM00268">
    <property type="entry name" value="ACTIN"/>
    <property type="match status" value="1"/>
</dbReference>
<keyword evidence="5 7" id="KW-0472">Membrane</keyword>
<organism evidence="8 9">
    <name type="scientific">Clonostachys rhizophaga</name>
    <dbReference type="NCBI Taxonomy" id="160324"/>
    <lineage>
        <taxon>Eukaryota</taxon>
        <taxon>Fungi</taxon>
        <taxon>Dikarya</taxon>
        <taxon>Ascomycota</taxon>
        <taxon>Pezizomycotina</taxon>
        <taxon>Sordariomycetes</taxon>
        <taxon>Hypocreomycetidae</taxon>
        <taxon>Hypocreales</taxon>
        <taxon>Bionectriaceae</taxon>
        <taxon>Clonostachys</taxon>
    </lineage>
</organism>
<evidence type="ECO:0000256" key="5">
    <source>
        <dbReference type="ARBA" id="ARBA00023136"/>
    </source>
</evidence>
<comment type="similarity">
    <text evidence="6">Belongs to the actin family.</text>
</comment>